<dbReference type="NCBIfam" id="TIGR02531">
    <property type="entry name" value="yecD_yerC"/>
    <property type="match status" value="1"/>
</dbReference>
<comment type="caution">
    <text evidence="1">The sequence shown here is derived from an EMBL/GenBank/DDBJ whole genome shotgun (WGS) entry which is preliminary data.</text>
</comment>
<dbReference type="InterPro" id="IPR000831">
    <property type="entry name" value="Trp_repress"/>
</dbReference>
<reference evidence="1" key="1">
    <citation type="submission" date="2020-04" db="EMBL/GenBank/DDBJ databases">
        <authorList>
            <person name="Zhang T."/>
        </authorList>
    </citation>
    <scope>NUCLEOTIDE SEQUENCE</scope>
    <source>
        <strain evidence="1">HKST-UBA12</strain>
    </source>
</reference>
<dbReference type="GO" id="GO:0003700">
    <property type="term" value="F:DNA-binding transcription factor activity"/>
    <property type="evidence" value="ECO:0007669"/>
    <property type="project" value="InterPro"/>
</dbReference>
<organism evidence="1 2">
    <name type="scientific">Candidatus Dojkabacteria bacterium</name>
    <dbReference type="NCBI Taxonomy" id="2099670"/>
    <lineage>
        <taxon>Bacteria</taxon>
        <taxon>Candidatus Dojkabacteria</taxon>
    </lineage>
</organism>
<dbReference type="PANTHER" id="PTHR40080:SF1">
    <property type="entry name" value="TRPR-LIKE PROTEIN YERC_YECD"/>
    <property type="match status" value="1"/>
</dbReference>
<dbReference type="EMBL" id="JAGQLI010000188">
    <property type="protein sequence ID" value="MCA9379449.1"/>
    <property type="molecule type" value="Genomic_DNA"/>
</dbReference>
<dbReference type="InterPro" id="IPR010921">
    <property type="entry name" value="Trp_repressor/repl_initiator"/>
</dbReference>
<dbReference type="AlphaFoldDB" id="A0A955I7Y0"/>
<dbReference type="InterPro" id="IPR013368">
    <property type="entry name" value="YecD_YerC"/>
</dbReference>
<proteinExistence type="predicted"/>
<evidence type="ECO:0000313" key="2">
    <source>
        <dbReference type="Proteomes" id="UP000760819"/>
    </source>
</evidence>
<dbReference type="GO" id="GO:0043565">
    <property type="term" value="F:sequence-specific DNA binding"/>
    <property type="evidence" value="ECO:0007669"/>
    <property type="project" value="InterPro"/>
</dbReference>
<dbReference type="Gene3D" id="1.10.1270.10">
    <property type="entry name" value="TrpR-like"/>
    <property type="match status" value="1"/>
</dbReference>
<name>A0A955I7Y0_9BACT</name>
<dbReference type="Proteomes" id="UP000760819">
    <property type="component" value="Unassembled WGS sequence"/>
</dbReference>
<sequence>MNYPVFDSEYGEDFLKAITKLRNGEEVAEFMSDMFTPAEARTFVSRWKAAKMLSQGTPYVEIQKQTGLSSATVARVSQALQFGTGGYRKVLERLKRR</sequence>
<dbReference type="PIRSF" id="PIRSF012508">
    <property type="entry name" value="YerC"/>
    <property type="match status" value="1"/>
</dbReference>
<dbReference type="SUPFAM" id="SSF48295">
    <property type="entry name" value="TrpR-like"/>
    <property type="match status" value="1"/>
</dbReference>
<dbReference type="InterPro" id="IPR038116">
    <property type="entry name" value="TrpR-like_sf"/>
</dbReference>
<reference evidence="1" key="2">
    <citation type="journal article" date="2021" name="Microbiome">
        <title>Successional dynamics and alternative stable states in a saline activated sludge microbial community over 9 years.</title>
        <authorList>
            <person name="Wang Y."/>
            <person name="Ye J."/>
            <person name="Ju F."/>
            <person name="Liu L."/>
            <person name="Boyd J.A."/>
            <person name="Deng Y."/>
            <person name="Parks D.H."/>
            <person name="Jiang X."/>
            <person name="Yin X."/>
            <person name="Woodcroft B.J."/>
            <person name="Tyson G.W."/>
            <person name="Hugenholtz P."/>
            <person name="Polz M.F."/>
            <person name="Zhang T."/>
        </authorList>
    </citation>
    <scope>NUCLEOTIDE SEQUENCE</scope>
    <source>
        <strain evidence="1">HKST-UBA12</strain>
    </source>
</reference>
<protein>
    <submittedName>
        <fullName evidence="1">Transposase</fullName>
    </submittedName>
</protein>
<dbReference type="Pfam" id="PF01371">
    <property type="entry name" value="Trp_repressor"/>
    <property type="match status" value="1"/>
</dbReference>
<evidence type="ECO:0000313" key="1">
    <source>
        <dbReference type="EMBL" id="MCA9379449.1"/>
    </source>
</evidence>
<dbReference type="PANTHER" id="PTHR40080">
    <property type="entry name" value="LMO1763 PROTEIN"/>
    <property type="match status" value="1"/>
</dbReference>
<accession>A0A955I7Y0</accession>
<gene>
    <name evidence="1" type="ORF">KC640_03395</name>
</gene>